<comment type="subcellular location">
    <subcellularLocation>
        <location evidence="2">Nucleus</location>
    </subcellularLocation>
</comment>
<evidence type="ECO:0000256" key="3">
    <source>
        <dbReference type="ARBA" id="ARBA00006991"/>
    </source>
</evidence>
<evidence type="ECO:0000259" key="12">
    <source>
        <dbReference type="PROSITE" id="PS50157"/>
    </source>
</evidence>
<dbReference type="AlphaFoldDB" id="A0A8C4YCY2"/>
<organism evidence="13 14">
    <name type="scientific">Gopherus evgoodei</name>
    <name type="common">Goodes thornscrub tortoise</name>
    <dbReference type="NCBI Taxonomy" id="1825980"/>
    <lineage>
        <taxon>Eukaryota</taxon>
        <taxon>Metazoa</taxon>
        <taxon>Chordata</taxon>
        <taxon>Craniata</taxon>
        <taxon>Vertebrata</taxon>
        <taxon>Euteleostomi</taxon>
        <taxon>Archelosauria</taxon>
        <taxon>Testudinata</taxon>
        <taxon>Testudines</taxon>
        <taxon>Cryptodira</taxon>
        <taxon>Durocryptodira</taxon>
        <taxon>Testudinoidea</taxon>
        <taxon>Testudinidae</taxon>
        <taxon>Gopherus</taxon>
    </lineage>
</organism>
<dbReference type="FunFam" id="3.30.160.60:FF:001602">
    <property type="entry name" value="Zinc finger protein 490"/>
    <property type="match status" value="1"/>
</dbReference>
<dbReference type="InterPro" id="IPR036236">
    <property type="entry name" value="Znf_C2H2_sf"/>
</dbReference>
<accession>A0A8C4YCY2</accession>
<keyword evidence="6 10" id="KW-0863">Zinc-finger</keyword>
<dbReference type="InterPro" id="IPR013087">
    <property type="entry name" value="Znf_C2H2_type"/>
</dbReference>
<evidence type="ECO:0000256" key="7">
    <source>
        <dbReference type="ARBA" id="ARBA00022833"/>
    </source>
</evidence>
<evidence type="ECO:0000256" key="5">
    <source>
        <dbReference type="ARBA" id="ARBA00022737"/>
    </source>
</evidence>
<reference evidence="13" key="2">
    <citation type="submission" date="2025-09" db="UniProtKB">
        <authorList>
            <consortium name="Ensembl"/>
        </authorList>
    </citation>
    <scope>IDENTIFICATION</scope>
</reference>
<dbReference type="PANTHER" id="PTHR24379">
    <property type="entry name" value="KRAB AND ZINC FINGER DOMAIN-CONTAINING"/>
    <property type="match status" value="1"/>
</dbReference>
<keyword evidence="14" id="KW-1185">Reference proteome</keyword>
<dbReference type="GO" id="GO:0003677">
    <property type="term" value="F:DNA binding"/>
    <property type="evidence" value="ECO:0007669"/>
    <property type="project" value="UniProtKB-KW"/>
</dbReference>
<evidence type="ECO:0000313" key="14">
    <source>
        <dbReference type="Proteomes" id="UP000694390"/>
    </source>
</evidence>
<dbReference type="GO" id="GO:0010468">
    <property type="term" value="P:regulation of gene expression"/>
    <property type="evidence" value="ECO:0007669"/>
    <property type="project" value="UniProtKB-ARBA"/>
</dbReference>
<dbReference type="FunFam" id="3.30.160.60:FF:000902">
    <property type="entry name" value="Zinc finger protein 445"/>
    <property type="match status" value="1"/>
</dbReference>
<dbReference type="SMART" id="SM00355">
    <property type="entry name" value="ZnF_C2H2"/>
    <property type="match status" value="5"/>
</dbReference>
<evidence type="ECO:0000256" key="6">
    <source>
        <dbReference type="ARBA" id="ARBA00022771"/>
    </source>
</evidence>
<name>A0A8C4YCY2_9SAUR</name>
<feature type="domain" description="C2H2-type" evidence="12">
    <location>
        <begin position="195"/>
        <end position="229"/>
    </location>
</feature>
<keyword evidence="5" id="KW-0677">Repeat</keyword>
<dbReference type="Pfam" id="PF00096">
    <property type="entry name" value="zf-C2H2"/>
    <property type="match status" value="3"/>
</dbReference>
<feature type="domain" description="C2H2-type" evidence="12">
    <location>
        <begin position="139"/>
        <end position="166"/>
    </location>
</feature>
<dbReference type="PANTHER" id="PTHR24379:SF122">
    <property type="entry name" value="SIMILAR TO ZINC FINGER PROTEIN 84 (HPF2)"/>
    <property type="match status" value="1"/>
</dbReference>
<protein>
    <recommendedName>
        <fullName evidence="12">C2H2-type domain-containing protein</fullName>
    </recommendedName>
</protein>
<evidence type="ECO:0000256" key="8">
    <source>
        <dbReference type="ARBA" id="ARBA00023125"/>
    </source>
</evidence>
<evidence type="ECO:0000256" key="10">
    <source>
        <dbReference type="PROSITE-ProRule" id="PRU00042"/>
    </source>
</evidence>
<keyword evidence="7" id="KW-0862">Zinc</keyword>
<dbReference type="PROSITE" id="PS00028">
    <property type="entry name" value="ZINC_FINGER_C2H2_1"/>
    <property type="match status" value="3"/>
</dbReference>
<dbReference type="OrthoDB" id="427030at2759"/>
<keyword evidence="4" id="KW-0479">Metal-binding</keyword>
<dbReference type="Ensembl" id="ENSGEVT00005024759.1">
    <property type="protein sequence ID" value="ENSGEVP00005023548.1"/>
    <property type="gene ID" value="ENSGEVG00005016709.1"/>
</dbReference>
<comment type="function">
    <text evidence="1">May be involved in transcriptional regulation.</text>
</comment>
<evidence type="ECO:0000256" key="1">
    <source>
        <dbReference type="ARBA" id="ARBA00003767"/>
    </source>
</evidence>
<comment type="similarity">
    <text evidence="3">Belongs to the krueppel C2H2-type zinc-finger protein family.</text>
</comment>
<feature type="region of interest" description="Disordered" evidence="11">
    <location>
        <begin position="293"/>
        <end position="312"/>
    </location>
</feature>
<evidence type="ECO:0000313" key="13">
    <source>
        <dbReference type="Ensembl" id="ENSGEVP00005023548.1"/>
    </source>
</evidence>
<feature type="domain" description="C2H2-type" evidence="12">
    <location>
        <begin position="167"/>
        <end position="194"/>
    </location>
</feature>
<dbReference type="Proteomes" id="UP000694390">
    <property type="component" value="Unassembled WGS sequence"/>
</dbReference>
<proteinExistence type="inferred from homology"/>
<dbReference type="GeneTree" id="ENSGT01150000286958"/>
<sequence>TPLAWLVLPPELLSWEPSLSAGQNRPRPEIPAGCAGVWGLWPSTGGLDPSCSGLLPDSVSAAGAGGWSIREEQSDTLGSRAVKAESVSESLGCGEPLAPGSGHVRDMLLICIECGESFAHHEALIAHQRDHTGQGAGPFTCPQCQKGFKHRASLLAHQRVHTGERPYACAQCGRGFRYKICLVVHQRAHSGQRPHECPQCGRVFLQCGRVFLQHGDLHAHLRTHTGERPFACSECGLRFPSCRNLACHQPLSGCWGPVARAESPNDLGSAPTQGRLHGSPCWSRAVSARVEGRASPPVNHRISGLEGTPGGI</sequence>
<keyword evidence="9" id="KW-0539">Nucleus</keyword>
<evidence type="ECO:0000256" key="11">
    <source>
        <dbReference type="SAM" id="MobiDB-lite"/>
    </source>
</evidence>
<dbReference type="Gene3D" id="3.30.160.60">
    <property type="entry name" value="Classic Zinc Finger"/>
    <property type="match status" value="5"/>
</dbReference>
<evidence type="ECO:0000256" key="9">
    <source>
        <dbReference type="ARBA" id="ARBA00023242"/>
    </source>
</evidence>
<feature type="domain" description="C2H2-type" evidence="12">
    <location>
        <begin position="109"/>
        <end position="136"/>
    </location>
</feature>
<dbReference type="SUPFAM" id="SSF57667">
    <property type="entry name" value="beta-beta-alpha zinc fingers"/>
    <property type="match status" value="3"/>
</dbReference>
<evidence type="ECO:0000256" key="2">
    <source>
        <dbReference type="ARBA" id="ARBA00004123"/>
    </source>
</evidence>
<reference evidence="13" key="1">
    <citation type="submission" date="2025-08" db="UniProtKB">
        <authorList>
            <consortium name="Ensembl"/>
        </authorList>
    </citation>
    <scope>IDENTIFICATION</scope>
</reference>
<dbReference type="GO" id="GO:0008270">
    <property type="term" value="F:zinc ion binding"/>
    <property type="evidence" value="ECO:0007669"/>
    <property type="project" value="UniProtKB-KW"/>
</dbReference>
<dbReference type="FunFam" id="3.30.160.60:FF:002343">
    <property type="entry name" value="Zinc finger protein 33A"/>
    <property type="match status" value="1"/>
</dbReference>
<dbReference type="PROSITE" id="PS50157">
    <property type="entry name" value="ZINC_FINGER_C2H2_2"/>
    <property type="match status" value="4"/>
</dbReference>
<evidence type="ECO:0000256" key="4">
    <source>
        <dbReference type="ARBA" id="ARBA00022723"/>
    </source>
</evidence>
<dbReference type="FunFam" id="3.30.160.60:FF:000100">
    <property type="entry name" value="Zinc finger 45-like"/>
    <property type="match status" value="1"/>
</dbReference>
<keyword evidence="8" id="KW-0238">DNA-binding</keyword>
<dbReference type="GO" id="GO:0005634">
    <property type="term" value="C:nucleus"/>
    <property type="evidence" value="ECO:0007669"/>
    <property type="project" value="UniProtKB-SubCell"/>
</dbReference>